<dbReference type="SUPFAM" id="SSF48317">
    <property type="entry name" value="Acid phosphatase/Vanadium-dependent haloperoxidase"/>
    <property type="match status" value="1"/>
</dbReference>
<comment type="caution">
    <text evidence="3">The sequence shown here is derived from an EMBL/GenBank/DDBJ whole genome shotgun (WGS) entry which is preliminary data.</text>
</comment>
<sequence length="145" mass="15747">IFIGGSGIEWIFKHWLPHPGVPESLQRPGVNILHYILRTPYSYLSGHAFRTLLLATVASWLWSGPERSQRGLPYLLGAAVGGMGVALVYLGDHWASEVIGGYLLAALGIALLRRRYKSVAWRLARASSIVGSSESTEASEASKST</sequence>
<feature type="transmembrane region" description="Helical" evidence="1">
    <location>
        <begin position="94"/>
        <end position="112"/>
    </location>
</feature>
<dbReference type="EMBL" id="VBAP01000133">
    <property type="protein sequence ID" value="TMI70836.1"/>
    <property type="molecule type" value="Genomic_DNA"/>
</dbReference>
<dbReference type="AlphaFoldDB" id="A0A537IIV0"/>
<dbReference type="Pfam" id="PF01569">
    <property type="entry name" value="PAP2"/>
    <property type="match status" value="1"/>
</dbReference>
<gene>
    <name evidence="3" type="ORF">E6H05_13275</name>
</gene>
<dbReference type="InterPro" id="IPR036938">
    <property type="entry name" value="PAP2/HPO_sf"/>
</dbReference>
<feature type="non-terminal residue" evidence="3">
    <location>
        <position position="1"/>
    </location>
</feature>
<feature type="transmembrane region" description="Helical" evidence="1">
    <location>
        <begin position="71"/>
        <end position="88"/>
    </location>
</feature>
<dbReference type="Gene3D" id="1.20.144.10">
    <property type="entry name" value="Phosphatidic acid phosphatase type 2/haloperoxidase"/>
    <property type="match status" value="1"/>
</dbReference>
<keyword evidence="1" id="KW-0472">Membrane</keyword>
<organism evidence="3 4">
    <name type="scientific">Candidatus Segetimicrobium genomatis</name>
    <dbReference type="NCBI Taxonomy" id="2569760"/>
    <lineage>
        <taxon>Bacteria</taxon>
        <taxon>Bacillati</taxon>
        <taxon>Candidatus Sysuimicrobiota</taxon>
        <taxon>Candidatus Sysuimicrobiia</taxon>
        <taxon>Candidatus Sysuimicrobiales</taxon>
        <taxon>Candidatus Segetimicrobiaceae</taxon>
        <taxon>Candidatus Segetimicrobium</taxon>
    </lineage>
</organism>
<dbReference type="InterPro" id="IPR000326">
    <property type="entry name" value="PAP2/HPO"/>
</dbReference>
<accession>A0A537IIV0</accession>
<evidence type="ECO:0000256" key="1">
    <source>
        <dbReference type="SAM" id="Phobius"/>
    </source>
</evidence>
<evidence type="ECO:0000313" key="4">
    <source>
        <dbReference type="Proteomes" id="UP000318834"/>
    </source>
</evidence>
<feature type="transmembrane region" description="Helical" evidence="1">
    <location>
        <begin position="41"/>
        <end position="62"/>
    </location>
</feature>
<protein>
    <submittedName>
        <fullName evidence="3">Phosphatase PAP2 family protein</fullName>
    </submittedName>
</protein>
<name>A0A537IIV0_9BACT</name>
<dbReference type="Proteomes" id="UP000318834">
    <property type="component" value="Unassembled WGS sequence"/>
</dbReference>
<proteinExistence type="predicted"/>
<keyword evidence="1" id="KW-0812">Transmembrane</keyword>
<evidence type="ECO:0000313" key="3">
    <source>
        <dbReference type="EMBL" id="TMI70836.1"/>
    </source>
</evidence>
<feature type="domain" description="Phosphatidic acid phosphatase type 2/haloperoxidase" evidence="2">
    <location>
        <begin position="35"/>
        <end position="114"/>
    </location>
</feature>
<keyword evidence="1" id="KW-1133">Transmembrane helix</keyword>
<reference evidence="3 4" key="1">
    <citation type="journal article" date="2019" name="Nat. Microbiol.">
        <title>Mediterranean grassland soil C-N compound turnover is dependent on rainfall and depth, and is mediated by genomically divergent microorganisms.</title>
        <authorList>
            <person name="Diamond S."/>
            <person name="Andeer P.F."/>
            <person name="Li Z."/>
            <person name="Crits-Christoph A."/>
            <person name="Burstein D."/>
            <person name="Anantharaman K."/>
            <person name="Lane K.R."/>
            <person name="Thomas B.C."/>
            <person name="Pan C."/>
            <person name="Northen T.R."/>
            <person name="Banfield J.F."/>
        </authorList>
    </citation>
    <scope>NUCLEOTIDE SEQUENCE [LARGE SCALE GENOMIC DNA]</scope>
    <source>
        <strain evidence="3">NP_8</strain>
    </source>
</reference>
<evidence type="ECO:0000259" key="2">
    <source>
        <dbReference type="Pfam" id="PF01569"/>
    </source>
</evidence>